<dbReference type="EMBL" id="CAMXCT020001935">
    <property type="protein sequence ID" value="CAL1147659.1"/>
    <property type="molecule type" value="Genomic_DNA"/>
</dbReference>
<dbReference type="OrthoDB" id="438693at2759"/>
<feature type="compositionally biased region" description="Basic and acidic residues" evidence="1">
    <location>
        <begin position="17"/>
        <end position="30"/>
    </location>
</feature>
<dbReference type="AlphaFoldDB" id="A0A9P1CMB5"/>
<sequence length="222" mass="23804">MEEHSPSLLGGVPGAQRPHELRELSSEVPREPSWPSDGPMWRNAEASTPTSMSSADKAAAAASQPTTQGTAAWDAASPNSKVETPPEEPSTSTKKCTPKNPFWVQPEVPAQKKAPQGSCDGINGLLSGATPLHCLSDVVDAGDRNFEIDIAEEDLTTVHISSWEQRLDWRSFLSEAVAASLARQAFMNFDVEAEPPSYPRPPPSARSSVRKPSGIVPGSHDR</sequence>
<feature type="region of interest" description="Disordered" evidence="1">
    <location>
        <begin position="1"/>
        <end position="103"/>
    </location>
</feature>
<feature type="region of interest" description="Disordered" evidence="1">
    <location>
        <begin position="192"/>
        <end position="222"/>
    </location>
</feature>
<evidence type="ECO:0000313" key="5">
    <source>
        <dbReference type="Proteomes" id="UP001152797"/>
    </source>
</evidence>
<comment type="caution">
    <text evidence="2">The sequence shown here is derived from an EMBL/GenBank/DDBJ whole genome shotgun (WGS) entry which is preliminary data.</text>
</comment>
<protein>
    <submittedName>
        <fullName evidence="4">RanBP2-type domain-containing protein</fullName>
    </submittedName>
</protein>
<proteinExistence type="predicted"/>
<reference evidence="3" key="2">
    <citation type="submission" date="2024-04" db="EMBL/GenBank/DDBJ databases">
        <authorList>
            <person name="Chen Y."/>
            <person name="Shah S."/>
            <person name="Dougan E. K."/>
            <person name="Thang M."/>
            <person name="Chan C."/>
        </authorList>
    </citation>
    <scope>NUCLEOTIDE SEQUENCE [LARGE SCALE GENOMIC DNA]</scope>
</reference>
<accession>A0A9P1CMB5</accession>
<gene>
    <name evidence="2" type="ORF">C1SCF055_LOCUS20938</name>
</gene>
<evidence type="ECO:0000313" key="4">
    <source>
        <dbReference type="EMBL" id="CAL4781596.1"/>
    </source>
</evidence>
<evidence type="ECO:0000313" key="2">
    <source>
        <dbReference type="EMBL" id="CAI3994284.1"/>
    </source>
</evidence>
<evidence type="ECO:0000313" key="3">
    <source>
        <dbReference type="EMBL" id="CAL1147659.1"/>
    </source>
</evidence>
<dbReference type="EMBL" id="CAMXCT010001935">
    <property type="protein sequence ID" value="CAI3994284.1"/>
    <property type="molecule type" value="Genomic_DNA"/>
</dbReference>
<keyword evidence="5" id="KW-1185">Reference proteome</keyword>
<organism evidence="2">
    <name type="scientific">Cladocopium goreaui</name>
    <dbReference type="NCBI Taxonomy" id="2562237"/>
    <lineage>
        <taxon>Eukaryota</taxon>
        <taxon>Sar</taxon>
        <taxon>Alveolata</taxon>
        <taxon>Dinophyceae</taxon>
        <taxon>Suessiales</taxon>
        <taxon>Symbiodiniaceae</taxon>
        <taxon>Cladocopium</taxon>
    </lineage>
</organism>
<feature type="compositionally biased region" description="Low complexity" evidence="1">
    <location>
        <begin position="50"/>
        <end position="72"/>
    </location>
</feature>
<dbReference type="Proteomes" id="UP001152797">
    <property type="component" value="Unassembled WGS sequence"/>
</dbReference>
<dbReference type="EMBL" id="CAMXCT030001935">
    <property type="protein sequence ID" value="CAL4781596.1"/>
    <property type="molecule type" value="Genomic_DNA"/>
</dbReference>
<evidence type="ECO:0000256" key="1">
    <source>
        <dbReference type="SAM" id="MobiDB-lite"/>
    </source>
</evidence>
<reference evidence="2" key="1">
    <citation type="submission" date="2022-10" db="EMBL/GenBank/DDBJ databases">
        <authorList>
            <person name="Chen Y."/>
            <person name="Dougan E. K."/>
            <person name="Chan C."/>
            <person name="Rhodes N."/>
            <person name="Thang M."/>
        </authorList>
    </citation>
    <scope>NUCLEOTIDE SEQUENCE</scope>
</reference>
<name>A0A9P1CMB5_9DINO</name>